<name>A0A6M3IE41_9ZZZZ</name>
<dbReference type="EMBL" id="MT142438">
    <property type="protein sequence ID" value="QJA80854.1"/>
    <property type="molecule type" value="Genomic_DNA"/>
</dbReference>
<evidence type="ECO:0000313" key="3">
    <source>
        <dbReference type="EMBL" id="QJA80854.1"/>
    </source>
</evidence>
<feature type="region of interest" description="Disordered" evidence="1">
    <location>
        <begin position="34"/>
        <end position="54"/>
    </location>
</feature>
<protein>
    <submittedName>
        <fullName evidence="2">Uncharacterized protein</fullName>
    </submittedName>
</protein>
<reference evidence="2" key="1">
    <citation type="submission" date="2020-03" db="EMBL/GenBank/DDBJ databases">
        <title>The deep terrestrial virosphere.</title>
        <authorList>
            <person name="Holmfeldt K."/>
            <person name="Nilsson E."/>
            <person name="Simone D."/>
            <person name="Lopez-Fernandez M."/>
            <person name="Wu X."/>
            <person name="de Brujin I."/>
            <person name="Lundin D."/>
            <person name="Andersson A."/>
            <person name="Bertilsson S."/>
            <person name="Dopson M."/>
        </authorList>
    </citation>
    <scope>NUCLEOTIDE SEQUENCE</scope>
    <source>
        <strain evidence="3">MM415A00630</strain>
        <strain evidence="2">MM415B02047</strain>
    </source>
</reference>
<organism evidence="2">
    <name type="scientific">viral metagenome</name>
    <dbReference type="NCBI Taxonomy" id="1070528"/>
    <lineage>
        <taxon>unclassified sequences</taxon>
        <taxon>metagenomes</taxon>
        <taxon>organismal metagenomes</taxon>
    </lineage>
</organism>
<dbReference type="EMBL" id="MT141159">
    <property type="protein sequence ID" value="QJA55447.1"/>
    <property type="molecule type" value="Genomic_DNA"/>
</dbReference>
<dbReference type="AlphaFoldDB" id="A0A6M3IE41"/>
<accession>A0A6M3IE41</accession>
<evidence type="ECO:0000313" key="2">
    <source>
        <dbReference type="EMBL" id="QJA55447.1"/>
    </source>
</evidence>
<proteinExistence type="predicted"/>
<sequence>MATIEDLDFTSLIDESISEAIERLRQIRLSRRNPIKKQKSTKKAATKKAQKKITKQLTPEMASELLKMIGDT</sequence>
<evidence type="ECO:0000256" key="1">
    <source>
        <dbReference type="SAM" id="MobiDB-lite"/>
    </source>
</evidence>
<gene>
    <name evidence="3" type="ORF">MM415A00630_0016</name>
    <name evidence="2" type="ORF">MM415B02047_0016</name>
</gene>